<comment type="caution">
    <text evidence="11">The sequence shown here is derived from an EMBL/GenBank/DDBJ whole genome shotgun (WGS) entry which is preliminary data.</text>
</comment>
<evidence type="ECO:0000256" key="7">
    <source>
        <dbReference type="ARBA" id="ARBA00012927"/>
    </source>
</evidence>
<dbReference type="RefSeq" id="WP_308451224.1">
    <property type="nucleotide sequence ID" value="NZ_JAJEPU010000016.1"/>
</dbReference>
<evidence type="ECO:0000256" key="2">
    <source>
        <dbReference type="ARBA" id="ARBA00001936"/>
    </source>
</evidence>
<evidence type="ECO:0000256" key="8">
    <source>
        <dbReference type="ARBA" id="ARBA00023004"/>
    </source>
</evidence>
<dbReference type="SUPFAM" id="SSF51658">
    <property type="entry name" value="Xylose isomerase-like"/>
    <property type="match status" value="1"/>
</dbReference>
<dbReference type="PANTHER" id="PTHR30387:SF2">
    <property type="entry name" value="MANNONATE DEHYDRATASE"/>
    <property type="match status" value="1"/>
</dbReference>
<comment type="pathway">
    <text evidence="5">Carbohydrate metabolism; pentose and glucuronate interconversion.</text>
</comment>
<accession>A0AAE3AQ47</accession>
<evidence type="ECO:0000256" key="4">
    <source>
        <dbReference type="ARBA" id="ARBA00002713"/>
    </source>
</evidence>
<dbReference type="InterPro" id="IPR004628">
    <property type="entry name" value="Man_deHydtase"/>
</dbReference>
<dbReference type="EC" id="4.2.1.8" evidence="7"/>
<evidence type="ECO:0000256" key="3">
    <source>
        <dbReference type="ARBA" id="ARBA00001954"/>
    </source>
</evidence>
<dbReference type="GO" id="GO:0042840">
    <property type="term" value="P:D-glucuronate catabolic process"/>
    <property type="evidence" value="ECO:0007669"/>
    <property type="project" value="TreeGrafter"/>
</dbReference>
<evidence type="ECO:0000256" key="5">
    <source>
        <dbReference type="ARBA" id="ARBA00004892"/>
    </source>
</evidence>
<dbReference type="GO" id="GO:0008927">
    <property type="term" value="F:mannonate dehydratase activity"/>
    <property type="evidence" value="ECO:0007669"/>
    <property type="project" value="UniProtKB-EC"/>
</dbReference>
<dbReference type="PANTHER" id="PTHR30387">
    <property type="entry name" value="MANNONATE DEHYDRATASE"/>
    <property type="match status" value="1"/>
</dbReference>
<evidence type="ECO:0000256" key="9">
    <source>
        <dbReference type="ARBA" id="ARBA00023211"/>
    </source>
</evidence>
<evidence type="ECO:0000313" key="11">
    <source>
        <dbReference type="EMBL" id="MCC2164620.1"/>
    </source>
</evidence>
<comment type="catalytic activity">
    <reaction evidence="1">
        <text>D-mannonate = 2-dehydro-3-deoxy-D-gluconate + H2O</text>
        <dbReference type="Rhea" id="RHEA:20097"/>
        <dbReference type="ChEBI" id="CHEBI:15377"/>
        <dbReference type="ChEBI" id="CHEBI:17767"/>
        <dbReference type="ChEBI" id="CHEBI:57990"/>
        <dbReference type="EC" id="4.2.1.8"/>
    </reaction>
</comment>
<name>A0AAE3AQ47_9FIRM</name>
<evidence type="ECO:0000256" key="10">
    <source>
        <dbReference type="ARBA" id="ARBA00023239"/>
    </source>
</evidence>
<dbReference type="Gene3D" id="3.20.20.150">
    <property type="entry name" value="Divalent-metal-dependent TIM barrel enzymes"/>
    <property type="match status" value="1"/>
</dbReference>
<keyword evidence="8" id="KW-0408">Iron</keyword>
<gene>
    <name evidence="11" type="ORF">LKD32_06955</name>
</gene>
<dbReference type="GO" id="GO:0030145">
    <property type="term" value="F:manganese ion binding"/>
    <property type="evidence" value="ECO:0007669"/>
    <property type="project" value="TreeGrafter"/>
</dbReference>
<dbReference type="InterPro" id="IPR036237">
    <property type="entry name" value="Xyl_isomerase-like_sf"/>
</dbReference>
<keyword evidence="9" id="KW-0464">Manganese</keyword>
<comment type="similarity">
    <text evidence="6">Belongs to the mannonate dehydratase family.</text>
</comment>
<comment type="cofactor">
    <cofactor evidence="3">
        <name>Fe(2+)</name>
        <dbReference type="ChEBI" id="CHEBI:29033"/>
    </cofactor>
</comment>
<dbReference type="EMBL" id="JAJEPU010000016">
    <property type="protein sequence ID" value="MCC2164620.1"/>
    <property type="molecule type" value="Genomic_DNA"/>
</dbReference>
<comment type="cofactor">
    <cofactor evidence="2">
        <name>Mn(2+)</name>
        <dbReference type="ChEBI" id="CHEBI:29035"/>
    </cofactor>
</comment>
<dbReference type="AlphaFoldDB" id="A0AAE3AQ47"/>
<evidence type="ECO:0000256" key="6">
    <source>
        <dbReference type="ARBA" id="ARBA00007389"/>
    </source>
</evidence>
<proteinExistence type="inferred from homology"/>
<dbReference type="Pfam" id="PF03786">
    <property type="entry name" value="UxuA"/>
    <property type="match status" value="1"/>
</dbReference>
<keyword evidence="10 11" id="KW-0456">Lyase</keyword>
<organism evidence="11 12">
    <name type="scientific">Brotaphodocola catenula</name>
    <dbReference type="NCBI Taxonomy" id="2885361"/>
    <lineage>
        <taxon>Bacteria</taxon>
        <taxon>Bacillati</taxon>
        <taxon>Bacillota</taxon>
        <taxon>Clostridia</taxon>
        <taxon>Lachnospirales</taxon>
        <taxon>Lachnospiraceae</taxon>
        <taxon>Brotaphodocola</taxon>
    </lineage>
</organism>
<sequence>MLGEKIKIQSRVNSDYTDEQLLLIKQMGIKYVYVIFSDEDSNYDSVMRFMNRLDKFGLTCTDAGNVGIYKNAKIHLGLPGRDEAIEKFNQFNIILAKAGIHIGYMTWEPNKVLTSKWAVGEQTRGAVARIVDTDQLAQLPYTHGRLYTKEEMWDNFKYFLDRVLPVCEDIDLKLALHPNDPPVDCLCGISNLITSAEDYKHAFELAGNSPYLGMKMCIGCWLEGGEHFGNVLEDIKYFVENKKVLCVHFRNVSNTIPRFEETLLEDGYMDMYKVMKEFVKADYDGVLHADHVPLWGEGVGTGGSTTAWTYSMGYIKALWKCAMAEVNK</sequence>
<comment type="function">
    <text evidence="4">Catalyzes the dehydration of D-mannonate.</text>
</comment>
<reference evidence="11" key="1">
    <citation type="submission" date="2021-10" db="EMBL/GenBank/DDBJ databases">
        <title>Anaerobic single-cell dispensing facilitates the cultivation of human gut bacteria.</title>
        <authorList>
            <person name="Afrizal A."/>
        </authorList>
    </citation>
    <scope>NUCLEOTIDE SEQUENCE</scope>
    <source>
        <strain evidence="11">CLA-AA-H274</strain>
    </source>
</reference>
<dbReference type="Proteomes" id="UP001198962">
    <property type="component" value="Unassembled WGS sequence"/>
</dbReference>
<evidence type="ECO:0000313" key="12">
    <source>
        <dbReference type="Proteomes" id="UP001198962"/>
    </source>
</evidence>
<protein>
    <recommendedName>
        <fullName evidence="7">mannonate dehydratase</fullName>
        <ecNumber evidence="7">4.2.1.8</ecNumber>
    </recommendedName>
</protein>
<keyword evidence="12" id="KW-1185">Reference proteome</keyword>
<evidence type="ECO:0000256" key="1">
    <source>
        <dbReference type="ARBA" id="ARBA00001794"/>
    </source>
</evidence>
<dbReference type="GO" id="GO:0008198">
    <property type="term" value="F:ferrous iron binding"/>
    <property type="evidence" value="ECO:0007669"/>
    <property type="project" value="TreeGrafter"/>
</dbReference>